<name>A0A9X2C1K6_9BURK</name>
<keyword evidence="10" id="KW-1185">Reference proteome</keyword>
<dbReference type="SUPFAM" id="SSF46626">
    <property type="entry name" value="Cytochrome c"/>
    <property type="match status" value="1"/>
</dbReference>
<protein>
    <submittedName>
        <fullName evidence="9">C-type cytochrome</fullName>
    </submittedName>
</protein>
<evidence type="ECO:0000256" key="3">
    <source>
        <dbReference type="ARBA" id="ARBA00022723"/>
    </source>
</evidence>
<dbReference type="GO" id="GO:0009055">
    <property type="term" value="F:electron transfer activity"/>
    <property type="evidence" value="ECO:0007669"/>
    <property type="project" value="InterPro"/>
</dbReference>
<feature type="chain" id="PRO_5040907560" evidence="7">
    <location>
        <begin position="20"/>
        <end position="118"/>
    </location>
</feature>
<dbReference type="EMBL" id="JAJLJH010000001">
    <property type="protein sequence ID" value="MCK9685085.1"/>
    <property type="molecule type" value="Genomic_DNA"/>
</dbReference>
<evidence type="ECO:0000256" key="1">
    <source>
        <dbReference type="ARBA" id="ARBA00022448"/>
    </source>
</evidence>
<comment type="caution">
    <text evidence="9">The sequence shown here is derived from an EMBL/GenBank/DDBJ whole genome shotgun (WGS) entry which is preliminary data.</text>
</comment>
<gene>
    <name evidence="9" type="ORF">LPC04_05105</name>
</gene>
<evidence type="ECO:0000256" key="7">
    <source>
        <dbReference type="SAM" id="SignalP"/>
    </source>
</evidence>
<sequence>MRILFVSTSLAIALASAHAQDAAAGGMAFQQCAECHSPGTGDGAGPGLKGVFGRRAGSKDGFEFSAALRKSAIQWDDKTLDAFLANPQKAVPGTSMAFGGDEDAKERADLVAYLKTLK</sequence>
<dbReference type="InterPro" id="IPR002327">
    <property type="entry name" value="Cyt_c_1A/1B"/>
</dbReference>
<dbReference type="Gene3D" id="1.10.760.10">
    <property type="entry name" value="Cytochrome c-like domain"/>
    <property type="match status" value="1"/>
</dbReference>
<keyword evidence="1" id="KW-0813">Transport</keyword>
<dbReference type="PROSITE" id="PS51007">
    <property type="entry name" value="CYTC"/>
    <property type="match status" value="1"/>
</dbReference>
<dbReference type="Proteomes" id="UP001139353">
    <property type="component" value="Unassembled WGS sequence"/>
</dbReference>
<evidence type="ECO:0000256" key="4">
    <source>
        <dbReference type="ARBA" id="ARBA00022982"/>
    </source>
</evidence>
<reference evidence="9" key="1">
    <citation type="submission" date="2021-11" db="EMBL/GenBank/DDBJ databases">
        <title>BS-T2-15 a new species belonging to the Comamonadaceae family isolated from the soil of a French oak forest.</title>
        <authorList>
            <person name="Mieszkin S."/>
            <person name="Alain K."/>
        </authorList>
    </citation>
    <scope>NUCLEOTIDE SEQUENCE</scope>
    <source>
        <strain evidence="9">BS-T2-15</strain>
    </source>
</reference>
<dbReference type="GO" id="GO:0046872">
    <property type="term" value="F:metal ion binding"/>
    <property type="evidence" value="ECO:0007669"/>
    <property type="project" value="UniProtKB-KW"/>
</dbReference>
<dbReference type="InterPro" id="IPR036909">
    <property type="entry name" value="Cyt_c-like_dom_sf"/>
</dbReference>
<feature type="signal peptide" evidence="7">
    <location>
        <begin position="1"/>
        <end position="19"/>
    </location>
</feature>
<proteinExistence type="predicted"/>
<dbReference type="AlphaFoldDB" id="A0A9X2C1K6"/>
<accession>A0A9X2C1K6</accession>
<evidence type="ECO:0000256" key="6">
    <source>
        <dbReference type="PROSITE-ProRule" id="PRU00433"/>
    </source>
</evidence>
<dbReference type="GO" id="GO:0020037">
    <property type="term" value="F:heme binding"/>
    <property type="evidence" value="ECO:0007669"/>
    <property type="project" value="InterPro"/>
</dbReference>
<organism evidence="9 10">
    <name type="scientific">Scleromatobacter humisilvae</name>
    <dbReference type="NCBI Taxonomy" id="2897159"/>
    <lineage>
        <taxon>Bacteria</taxon>
        <taxon>Pseudomonadati</taxon>
        <taxon>Pseudomonadota</taxon>
        <taxon>Betaproteobacteria</taxon>
        <taxon>Burkholderiales</taxon>
        <taxon>Sphaerotilaceae</taxon>
        <taxon>Scleromatobacter</taxon>
    </lineage>
</organism>
<dbReference type="PANTHER" id="PTHR11961">
    <property type="entry name" value="CYTOCHROME C"/>
    <property type="match status" value="1"/>
</dbReference>
<evidence type="ECO:0000256" key="5">
    <source>
        <dbReference type="ARBA" id="ARBA00023004"/>
    </source>
</evidence>
<keyword evidence="4" id="KW-0249">Electron transport</keyword>
<keyword evidence="2 6" id="KW-0349">Heme</keyword>
<keyword evidence="3 6" id="KW-0479">Metal-binding</keyword>
<keyword evidence="5 6" id="KW-0408">Iron</keyword>
<evidence type="ECO:0000259" key="8">
    <source>
        <dbReference type="PROSITE" id="PS51007"/>
    </source>
</evidence>
<dbReference type="Pfam" id="PF00034">
    <property type="entry name" value="Cytochrom_C"/>
    <property type="match status" value="1"/>
</dbReference>
<evidence type="ECO:0000256" key="2">
    <source>
        <dbReference type="ARBA" id="ARBA00022617"/>
    </source>
</evidence>
<dbReference type="RefSeq" id="WP_275681098.1">
    <property type="nucleotide sequence ID" value="NZ_JAJLJH010000001.1"/>
</dbReference>
<evidence type="ECO:0000313" key="9">
    <source>
        <dbReference type="EMBL" id="MCK9685085.1"/>
    </source>
</evidence>
<dbReference type="InterPro" id="IPR009056">
    <property type="entry name" value="Cyt_c-like_dom"/>
</dbReference>
<dbReference type="PRINTS" id="PR00604">
    <property type="entry name" value="CYTCHRMECIAB"/>
</dbReference>
<evidence type="ECO:0000313" key="10">
    <source>
        <dbReference type="Proteomes" id="UP001139353"/>
    </source>
</evidence>
<keyword evidence="7" id="KW-0732">Signal</keyword>
<feature type="domain" description="Cytochrome c" evidence="8">
    <location>
        <begin position="20"/>
        <end position="118"/>
    </location>
</feature>